<evidence type="ECO:0000256" key="2">
    <source>
        <dbReference type="ARBA" id="ARBA00022679"/>
    </source>
</evidence>
<name>A0ABQ8T190_PERAM</name>
<evidence type="ECO:0000256" key="4">
    <source>
        <dbReference type="ARBA" id="ARBA00022691"/>
    </source>
</evidence>
<dbReference type="InterPro" id="IPR010233">
    <property type="entry name" value="UbiG_MeTrfase"/>
</dbReference>
<evidence type="ECO:0000313" key="5">
    <source>
        <dbReference type="EMBL" id="KAJ4439758.1"/>
    </source>
</evidence>
<keyword evidence="3" id="KW-0831">Ubiquinone biosynthesis</keyword>
<dbReference type="PANTHER" id="PTHR43464:SF19">
    <property type="entry name" value="UBIQUINONE BIOSYNTHESIS O-METHYLTRANSFERASE, MITOCHONDRIAL"/>
    <property type="match status" value="1"/>
</dbReference>
<dbReference type="InterPro" id="IPR029063">
    <property type="entry name" value="SAM-dependent_MTases_sf"/>
</dbReference>
<evidence type="ECO:0000256" key="1">
    <source>
        <dbReference type="ARBA" id="ARBA00022603"/>
    </source>
</evidence>
<dbReference type="NCBIfam" id="TIGR01983">
    <property type="entry name" value="UbiG"/>
    <property type="match status" value="1"/>
</dbReference>
<evidence type="ECO:0000313" key="6">
    <source>
        <dbReference type="Proteomes" id="UP001148838"/>
    </source>
</evidence>
<sequence>MSLMSKEGQHVAGGGPLNLAILHNSGTSILLHLTIEASAGTTVPLIVEGLLEVGQIDLAKSQSPLPLQGLKIIDIGCGAGILTEALAKLGAEITGVDASQNMIKVAKIHAEKDSKISNSITYVSETIEEHAKKYPGYYDVIVASEVLEHVNNKELFVHCSAATVKPGGSFFITTPNRTFTVWFGLILISEYISKRIPRGTHYMHMMYTPEETRSLLKKSKQTKIVKHLFEVLQWRL</sequence>
<protein>
    <submittedName>
        <fullName evidence="5">Uncharacterized protein</fullName>
    </submittedName>
</protein>
<evidence type="ECO:0000256" key="3">
    <source>
        <dbReference type="ARBA" id="ARBA00022688"/>
    </source>
</evidence>
<dbReference type="PANTHER" id="PTHR43464">
    <property type="entry name" value="METHYLTRANSFERASE"/>
    <property type="match status" value="1"/>
</dbReference>
<keyword evidence="4" id="KW-0949">S-adenosyl-L-methionine</keyword>
<gene>
    <name evidence="5" type="ORF">ANN_07886</name>
</gene>
<keyword evidence="6" id="KW-1185">Reference proteome</keyword>
<keyword evidence="2" id="KW-0808">Transferase</keyword>
<dbReference type="EMBL" id="JAJSOF020000017">
    <property type="protein sequence ID" value="KAJ4439758.1"/>
    <property type="molecule type" value="Genomic_DNA"/>
</dbReference>
<dbReference type="Gene3D" id="3.40.50.150">
    <property type="entry name" value="Vaccinia Virus protein VP39"/>
    <property type="match status" value="1"/>
</dbReference>
<comment type="caution">
    <text evidence="5">The sequence shown here is derived from an EMBL/GenBank/DDBJ whole genome shotgun (WGS) entry which is preliminary data.</text>
</comment>
<organism evidence="5 6">
    <name type="scientific">Periplaneta americana</name>
    <name type="common">American cockroach</name>
    <name type="synonym">Blatta americana</name>
    <dbReference type="NCBI Taxonomy" id="6978"/>
    <lineage>
        <taxon>Eukaryota</taxon>
        <taxon>Metazoa</taxon>
        <taxon>Ecdysozoa</taxon>
        <taxon>Arthropoda</taxon>
        <taxon>Hexapoda</taxon>
        <taxon>Insecta</taxon>
        <taxon>Pterygota</taxon>
        <taxon>Neoptera</taxon>
        <taxon>Polyneoptera</taxon>
        <taxon>Dictyoptera</taxon>
        <taxon>Blattodea</taxon>
        <taxon>Blattoidea</taxon>
        <taxon>Blattidae</taxon>
        <taxon>Blattinae</taxon>
        <taxon>Periplaneta</taxon>
    </lineage>
</organism>
<proteinExistence type="predicted"/>
<dbReference type="Pfam" id="PF13489">
    <property type="entry name" value="Methyltransf_23"/>
    <property type="match status" value="1"/>
</dbReference>
<reference evidence="5 6" key="1">
    <citation type="journal article" date="2022" name="Allergy">
        <title>Genome assembly and annotation of Periplaneta americana reveal a comprehensive cockroach allergen profile.</title>
        <authorList>
            <person name="Wang L."/>
            <person name="Xiong Q."/>
            <person name="Saelim N."/>
            <person name="Wang L."/>
            <person name="Nong W."/>
            <person name="Wan A.T."/>
            <person name="Shi M."/>
            <person name="Liu X."/>
            <person name="Cao Q."/>
            <person name="Hui J.H.L."/>
            <person name="Sookrung N."/>
            <person name="Leung T.F."/>
            <person name="Tungtrongchitr A."/>
            <person name="Tsui S.K.W."/>
        </authorList>
    </citation>
    <scope>NUCLEOTIDE SEQUENCE [LARGE SCALE GENOMIC DNA]</scope>
    <source>
        <strain evidence="5">PWHHKU_190912</strain>
    </source>
</reference>
<accession>A0ABQ8T190</accession>
<dbReference type="CDD" id="cd02440">
    <property type="entry name" value="AdoMet_MTases"/>
    <property type="match status" value="1"/>
</dbReference>
<keyword evidence="1" id="KW-0489">Methyltransferase</keyword>
<dbReference type="Proteomes" id="UP001148838">
    <property type="component" value="Unassembled WGS sequence"/>
</dbReference>
<dbReference type="SUPFAM" id="SSF53335">
    <property type="entry name" value="S-adenosyl-L-methionine-dependent methyltransferases"/>
    <property type="match status" value="1"/>
</dbReference>